<organism evidence="1 3">
    <name type="scientific">Medicago truncatula</name>
    <name type="common">Barrel medic</name>
    <name type="synonym">Medicago tribuloides</name>
    <dbReference type="NCBI Taxonomy" id="3880"/>
    <lineage>
        <taxon>Eukaryota</taxon>
        <taxon>Viridiplantae</taxon>
        <taxon>Streptophyta</taxon>
        <taxon>Embryophyta</taxon>
        <taxon>Tracheophyta</taxon>
        <taxon>Spermatophyta</taxon>
        <taxon>Magnoliopsida</taxon>
        <taxon>eudicotyledons</taxon>
        <taxon>Gunneridae</taxon>
        <taxon>Pentapetalae</taxon>
        <taxon>rosids</taxon>
        <taxon>fabids</taxon>
        <taxon>Fabales</taxon>
        <taxon>Fabaceae</taxon>
        <taxon>Papilionoideae</taxon>
        <taxon>50 kb inversion clade</taxon>
        <taxon>NPAAA clade</taxon>
        <taxon>Hologalegina</taxon>
        <taxon>IRL clade</taxon>
        <taxon>Trifolieae</taxon>
        <taxon>Medicago</taxon>
    </lineage>
</organism>
<proteinExistence type="predicted"/>
<dbReference type="PaxDb" id="3880-AES69858"/>
<sequence length="72" mass="8005">MRNLGSLSLVVKIHCLWKKLGMPSTVENCDIAVVKNDCPKKRLMQQQKVSCIVVVAEEGTHSEEDIPLVADE</sequence>
<dbReference type="Proteomes" id="UP000002051">
    <property type="component" value="Chromosome 3"/>
</dbReference>
<evidence type="ECO:0000313" key="1">
    <source>
        <dbReference type="EMBL" id="AES69858.1"/>
    </source>
</evidence>
<dbReference type="EMBL" id="CM001219">
    <property type="protein sequence ID" value="AES69858.1"/>
    <property type="molecule type" value="Genomic_DNA"/>
</dbReference>
<accession>G7IX82</accession>
<reference evidence="2" key="3">
    <citation type="submission" date="2015-04" db="UniProtKB">
        <authorList>
            <consortium name="EnsemblPlants"/>
        </authorList>
    </citation>
    <scope>IDENTIFICATION</scope>
    <source>
        <strain evidence="2">cv. Jemalong A17</strain>
    </source>
</reference>
<gene>
    <name evidence="1" type="ordered locus">MTR_3g036120</name>
</gene>
<name>G7IX82_MEDTR</name>
<protein>
    <submittedName>
        <fullName evidence="1 2">Uncharacterized protein</fullName>
    </submittedName>
</protein>
<dbReference type="AlphaFoldDB" id="G7IX82"/>
<reference evidence="1 3" key="1">
    <citation type="journal article" date="2011" name="Nature">
        <title>The Medicago genome provides insight into the evolution of rhizobial symbioses.</title>
        <authorList>
            <person name="Young N.D."/>
            <person name="Debelle F."/>
            <person name="Oldroyd G.E."/>
            <person name="Geurts R."/>
            <person name="Cannon S.B."/>
            <person name="Udvardi M.K."/>
            <person name="Benedito V.A."/>
            <person name="Mayer K.F."/>
            <person name="Gouzy J."/>
            <person name="Schoof H."/>
            <person name="Van de Peer Y."/>
            <person name="Proost S."/>
            <person name="Cook D.R."/>
            <person name="Meyers B.C."/>
            <person name="Spannagl M."/>
            <person name="Cheung F."/>
            <person name="De Mita S."/>
            <person name="Krishnakumar V."/>
            <person name="Gundlach H."/>
            <person name="Zhou S."/>
            <person name="Mudge J."/>
            <person name="Bharti A.K."/>
            <person name="Murray J.D."/>
            <person name="Naoumkina M.A."/>
            <person name="Rosen B."/>
            <person name="Silverstein K.A."/>
            <person name="Tang H."/>
            <person name="Rombauts S."/>
            <person name="Zhao P.X."/>
            <person name="Zhou P."/>
            <person name="Barbe V."/>
            <person name="Bardou P."/>
            <person name="Bechner M."/>
            <person name="Bellec A."/>
            <person name="Berger A."/>
            <person name="Berges H."/>
            <person name="Bidwell S."/>
            <person name="Bisseling T."/>
            <person name="Choisne N."/>
            <person name="Couloux A."/>
            <person name="Denny R."/>
            <person name="Deshpande S."/>
            <person name="Dai X."/>
            <person name="Doyle J.J."/>
            <person name="Dudez A.M."/>
            <person name="Farmer A.D."/>
            <person name="Fouteau S."/>
            <person name="Franken C."/>
            <person name="Gibelin C."/>
            <person name="Gish J."/>
            <person name="Goldstein S."/>
            <person name="Gonzalez A.J."/>
            <person name="Green P.J."/>
            <person name="Hallab A."/>
            <person name="Hartog M."/>
            <person name="Hua A."/>
            <person name="Humphray S.J."/>
            <person name="Jeong D.H."/>
            <person name="Jing Y."/>
            <person name="Jocker A."/>
            <person name="Kenton S.M."/>
            <person name="Kim D.J."/>
            <person name="Klee K."/>
            <person name="Lai H."/>
            <person name="Lang C."/>
            <person name="Lin S."/>
            <person name="Macmil S.L."/>
            <person name="Magdelenat G."/>
            <person name="Matthews L."/>
            <person name="McCorrison J."/>
            <person name="Monaghan E.L."/>
            <person name="Mun J.H."/>
            <person name="Najar F.Z."/>
            <person name="Nicholson C."/>
            <person name="Noirot C."/>
            <person name="O'Bleness M."/>
            <person name="Paule C.R."/>
            <person name="Poulain J."/>
            <person name="Prion F."/>
            <person name="Qin B."/>
            <person name="Qu C."/>
            <person name="Retzel E.F."/>
            <person name="Riddle C."/>
            <person name="Sallet E."/>
            <person name="Samain S."/>
            <person name="Samson N."/>
            <person name="Sanders I."/>
            <person name="Saurat O."/>
            <person name="Scarpelli C."/>
            <person name="Schiex T."/>
            <person name="Segurens B."/>
            <person name="Severin A.J."/>
            <person name="Sherrier D.J."/>
            <person name="Shi R."/>
            <person name="Sims S."/>
            <person name="Singer S.R."/>
            <person name="Sinharoy S."/>
            <person name="Sterck L."/>
            <person name="Viollet A."/>
            <person name="Wang B.B."/>
            <person name="Wang K."/>
            <person name="Wang M."/>
            <person name="Wang X."/>
            <person name="Warfsmann J."/>
            <person name="Weissenbach J."/>
            <person name="White D.D."/>
            <person name="White J.D."/>
            <person name="Wiley G.B."/>
            <person name="Wincker P."/>
            <person name="Xing Y."/>
            <person name="Yang L."/>
            <person name="Yao Z."/>
            <person name="Ying F."/>
            <person name="Zhai J."/>
            <person name="Zhou L."/>
            <person name="Zuber A."/>
            <person name="Denarie J."/>
            <person name="Dixon R.A."/>
            <person name="May G.D."/>
            <person name="Schwartz D.C."/>
            <person name="Rogers J."/>
            <person name="Quetier F."/>
            <person name="Town C.D."/>
            <person name="Roe B.A."/>
        </authorList>
    </citation>
    <scope>NUCLEOTIDE SEQUENCE [LARGE SCALE GENOMIC DNA]</scope>
    <source>
        <strain evidence="1">A17</strain>
        <strain evidence="2 3">cv. Jemalong A17</strain>
    </source>
</reference>
<dbReference type="EnsemblPlants" id="AES69858">
    <property type="protein sequence ID" value="AES69858"/>
    <property type="gene ID" value="MTR_3g036120"/>
</dbReference>
<evidence type="ECO:0000313" key="2">
    <source>
        <dbReference type="EnsemblPlants" id="AES69858"/>
    </source>
</evidence>
<dbReference type="HOGENOM" id="CLU_2725965_0_0_1"/>
<keyword evidence="3" id="KW-1185">Reference proteome</keyword>
<evidence type="ECO:0000313" key="3">
    <source>
        <dbReference type="Proteomes" id="UP000002051"/>
    </source>
</evidence>
<reference evidence="1 3" key="2">
    <citation type="journal article" date="2014" name="BMC Genomics">
        <title>An improved genome release (version Mt4.0) for the model legume Medicago truncatula.</title>
        <authorList>
            <person name="Tang H."/>
            <person name="Krishnakumar V."/>
            <person name="Bidwell S."/>
            <person name="Rosen B."/>
            <person name="Chan A."/>
            <person name="Zhou S."/>
            <person name="Gentzbittel L."/>
            <person name="Childs K.L."/>
            <person name="Yandell M."/>
            <person name="Gundlach H."/>
            <person name="Mayer K.F."/>
            <person name="Schwartz D.C."/>
            <person name="Town C.D."/>
        </authorList>
    </citation>
    <scope>GENOME REANNOTATION</scope>
    <source>
        <strain evidence="2 3">cv. Jemalong A17</strain>
    </source>
</reference>